<evidence type="ECO:0000259" key="2">
    <source>
        <dbReference type="SMART" id="SM00858"/>
    </source>
</evidence>
<reference evidence="3 4" key="1">
    <citation type="submission" date="2021-06" db="EMBL/GenBank/DDBJ databases">
        <title>Halomicroarcula sp. a new haloarchaeum isolated from saline soil.</title>
        <authorList>
            <person name="Duran-Viseras A."/>
            <person name="Sanchez-Porro C."/>
            <person name="Ventosa A."/>
        </authorList>
    </citation>
    <scope>NUCLEOTIDE SEQUENCE [LARGE SCALE GENOMIC DNA]</scope>
    <source>
        <strain evidence="3 4">F27</strain>
    </source>
</reference>
<dbReference type="Pfam" id="PF08666">
    <property type="entry name" value="SAF"/>
    <property type="match status" value="1"/>
</dbReference>
<dbReference type="EMBL" id="RKLT01000013">
    <property type="protein sequence ID" value="MBX0297039.1"/>
    <property type="molecule type" value="Genomic_DNA"/>
</dbReference>
<dbReference type="InterPro" id="IPR052172">
    <property type="entry name" value="UxaA_altronate/galactarate_dh"/>
</dbReference>
<evidence type="ECO:0000313" key="3">
    <source>
        <dbReference type="EMBL" id="MBX0297039.1"/>
    </source>
</evidence>
<dbReference type="Proteomes" id="UP001430455">
    <property type="component" value="Unassembled WGS sequence"/>
</dbReference>
<sequence>MKGEVLGDLGLHMVAEDNVVTAIDDLEAGDEIPYDGGAIELAEDIPFGHKIALVALEPDDTVRKYGEPIGQATEAIAPGEWVHTHNIESKRGRGDVDAAEEEVA</sequence>
<dbReference type="Gene3D" id="2.30.130.110">
    <property type="match status" value="1"/>
</dbReference>
<keyword evidence="4" id="KW-1185">Reference proteome</keyword>
<protein>
    <submittedName>
        <fullName evidence="3">UxaA family hydrolase</fullName>
    </submittedName>
</protein>
<dbReference type="PANTHER" id="PTHR30536:SF5">
    <property type="entry name" value="ALTRONATE DEHYDRATASE"/>
    <property type="match status" value="1"/>
</dbReference>
<comment type="caution">
    <text evidence="3">The sequence shown here is derived from an EMBL/GenBank/DDBJ whole genome shotgun (WGS) entry which is preliminary data.</text>
</comment>
<dbReference type="GO" id="GO:0016829">
    <property type="term" value="F:lyase activity"/>
    <property type="evidence" value="ECO:0007669"/>
    <property type="project" value="UniProtKB-KW"/>
</dbReference>
<evidence type="ECO:0000313" key="4">
    <source>
        <dbReference type="Proteomes" id="UP001430455"/>
    </source>
</evidence>
<dbReference type="PANTHER" id="PTHR30536">
    <property type="entry name" value="ALTRONATE/GALACTARATE DEHYDRATASE"/>
    <property type="match status" value="1"/>
</dbReference>
<dbReference type="AlphaFoldDB" id="A0AAW4PGD2"/>
<dbReference type="InterPro" id="IPR013974">
    <property type="entry name" value="SAF"/>
</dbReference>
<dbReference type="InterPro" id="IPR044144">
    <property type="entry name" value="SAF_UxaA/GarD"/>
</dbReference>
<dbReference type="GO" id="GO:0016787">
    <property type="term" value="F:hydrolase activity"/>
    <property type="evidence" value="ECO:0007669"/>
    <property type="project" value="UniProtKB-KW"/>
</dbReference>
<keyword evidence="3" id="KW-0378">Hydrolase</keyword>
<dbReference type="CDD" id="cd11613">
    <property type="entry name" value="SAF_AH_GD"/>
    <property type="match status" value="1"/>
</dbReference>
<organism evidence="3 4">
    <name type="scientific">Haloarcula nitratireducens</name>
    <dbReference type="NCBI Taxonomy" id="2487749"/>
    <lineage>
        <taxon>Archaea</taxon>
        <taxon>Methanobacteriati</taxon>
        <taxon>Methanobacteriota</taxon>
        <taxon>Stenosarchaea group</taxon>
        <taxon>Halobacteria</taxon>
        <taxon>Halobacteriales</taxon>
        <taxon>Haloarculaceae</taxon>
        <taxon>Haloarcula</taxon>
    </lineage>
</organism>
<evidence type="ECO:0000256" key="1">
    <source>
        <dbReference type="ARBA" id="ARBA00023239"/>
    </source>
</evidence>
<proteinExistence type="predicted"/>
<dbReference type="SMART" id="SM00858">
    <property type="entry name" value="SAF"/>
    <property type="match status" value="1"/>
</dbReference>
<dbReference type="RefSeq" id="WP_220581631.1">
    <property type="nucleotide sequence ID" value="NZ_RKLT01000013.1"/>
</dbReference>
<dbReference type="GO" id="GO:0019698">
    <property type="term" value="P:D-galacturonate catabolic process"/>
    <property type="evidence" value="ECO:0007669"/>
    <property type="project" value="TreeGrafter"/>
</dbReference>
<keyword evidence="1" id="KW-0456">Lyase</keyword>
<gene>
    <name evidence="3" type="ORF">EGH23_19355</name>
</gene>
<name>A0AAW4PGD2_9EURY</name>
<accession>A0AAW4PGD2</accession>
<feature type="domain" description="SAF" evidence="2">
    <location>
        <begin position="17"/>
        <end position="88"/>
    </location>
</feature>